<dbReference type="Pfam" id="PF01535">
    <property type="entry name" value="PPR"/>
    <property type="match status" value="4"/>
</dbReference>
<evidence type="ECO:0000313" key="6">
    <source>
        <dbReference type="Proteomes" id="UP001497392"/>
    </source>
</evidence>
<name>A0ABP1G0M9_9CHLO</name>
<reference evidence="5 6" key="1">
    <citation type="submission" date="2024-06" db="EMBL/GenBank/DDBJ databases">
        <authorList>
            <person name="Kraege A."/>
            <person name="Thomma B."/>
        </authorList>
    </citation>
    <scope>NUCLEOTIDE SEQUENCE [LARGE SCALE GENOMIC DNA]</scope>
</reference>
<evidence type="ECO:0000256" key="2">
    <source>
        <dbReference type="PROSITE-ProRule" id="PRU00708"/>
    </source>
</evidence>
<protein>
    <submittedName>
        <fullName evidence="5">G8549 protein</fullName>
    </submittedName>
</protein>
<proteinExistence type="predicted"/>
<feature type="domain" description="Pentatricopeptide repeat-containing protein-mitochondrial" evidence="4">
    <location>
        <begin position="454"/>
        <end position="576"/>
    </location>
</feature>
<feature type="compositionally biased region" description="Polar residues" evidence="3">
    <location>
        <begin position="737"/>
        <end position="751"/>
    </location>
</feature>
<dbReference type="Pfam" id="PF13041">
    <property type="entry name" value="PPR_2"/>
    <property type="match status" value="1"/>
</dbReference>
<feature type="repeat" description="PPR" evidence="2">
    <location>
        <begin position="550"/>
        <end position="584"/>
    </location>
</feature>
<dbReference type="InterPro" id="IPR057027">
    <property type="entry name" value="TPR_mt"/>
</dbReference>
<feature type="region of interest" description="Disordered" evidence="3">
    <location>
        <begin position="782"/>
        <end position="813"/>
    </location>
</feature>
<gene>
    <name evidence="5" type="primary">g8549</name>
    <name evidence="5" type="ORF">VP750_LOCUS7344</name>
</gene>
<comment type="caution">
    <text evidence="5">The sequence shown here is derived from an EMBL/GenBank/DDBJ whole genome shotgun (WGS) entry which is preliminary data.</text>
</comment>
<dbReference type="PANTHER" id="PTHR47936">
    <property type="entry name" value="PPR_LONG DOMAIN-CONTAINING PROTEIN"/>
    <property type="match status" value="1"/>
</dbReference>
<evidence type="ECO:0000256" key="1">
    <source>
        <dbReference type="ARBA" id="ARBA00022737"/>
    </source>
</evidence>
<feature type="repeat" description="PPR" evidence="2">
    <location>
        <begin position="407"/>
        <end position="441"/>
    </location>
</feature>
<keyword evidence="6" id="KW-1185">Reference proteome</keyword>
<dbReference type="PANTHER" id="PTHR47936:SF1">
    <property type="entry name" value="PENTATRICOPEPTIDE REPEAT-CONTAINING PROTEIN GUN1, CHLOROPLASTIC"/>
    <property type="match status" value="1"/>
</dbReference>
<feature type="region of interest" description="Disordered" evidence="3">
    <location>
        <begin position="829"/>
        <end position="860"/>
    </location>
</feature>
<dbReference type="InterPro" id="IPR002885">
    <property type="entry name" value="PPR_rpt"/>
</dbReference>
<feature type="region of interest" description="Disordered" evidence="3">
    <location>
        <begin position="734"/>
        <end position="769"/>
    </location>
</feature>
<dbReference type="EMBL" id="CAXHTA020000012">
    <property type="protein sequence ID" value="CAL5225685.1"/>
    <property type="molecule type" value="Genomic_DNA"/>
</dbReference>
<evidence type="ECO:0000259" key="4">
    <source>
        <dbReference type="Pfam" id="PF23276"/>
    </source>
</evidence>
<feature type="repeat" description="PPR" evidence="2">
    <location>
        <begin position="477"/>
        <end position="511"/>
    </location>
</feature>
<feature type="compositionally biased region" description="Polar residues" evidence="3">
    <location>
        <begin position="790"/>
        <end position="809"/>
    </location>
</feature>
<sequence length="1043" mass="113038">MLCGPSFGDAFKRKQADRCLNLVLDYASSLPWHHSIDKQHSSHLADGRGNSQPASKRAAALSLRGKRHLSQVLKGRHQELMKMLIAEGNVNGAIQYLKLLPPDRQLCSCLMKECSAASNITGLQMVIQARRSLGMQDDAFSFCALVTTASRMGNAHLLAEVLESAKAADACNVAVCNAAIEAFGKLDDAQAAVDLFEKQMVDLGVQPDIITYNSLLRALGRSNDSSHTAYVLRLYDRLCDSSGLTPDKHTFSALFSSAKHLGISDGSILLQALSDTSMYGVPLNSRILFTFLQACWDATFTREQVARVFAEVAAMRAHRQPDQSVFAALLTFAQRHLPEHATDIWAALQEDNLLPNEHIYSALFAACAVGRTPDLLATAAAAEACMHQQWLSLKSTRLPQSYSEEGWRIAYNSLLNLHAKSGRAELAESVYQNMLVQGPLPDRNSVNSTIAAFAAVGDADAAFERFRELGPRGLRPDSRTFGALLHACAQVGHHVSAARVLELMQAAGFAPTVQAYTSYMDACVKANTATSLAKAFQVFEQMQAEDIQASEVTYGCLLVACERLGDVDRAFLLYKQACQQGIAPSDECHNILVNVCAATGRLHEALELVKEMARSHRYMQAATLNSLVRALAPSSPARALRMVSFMTTLGLPTYHLTTTALIGACARQHLSAEASDLYWRLRSKGVLVTRSAGSDLIVALCKTERPHKALRVYHDMMASAFGAPGHLLPQSCAAGEDTQQQDAWSSSSETLLVSAASKPSGDSRSTAHDSNDLADMVLSDAPPNLAKLPASSSAELSKKTQAASTQSDPLTAAKASAMSLPAVLRKPERRALQPEQSLPEVPSAPGAGRGAHQRAVDRPSSPKIWEITAASQTPHGLPAAPAKLSKLAGIQKRQPAVIPHVAALGALVGALARASELDQALQLYKQVARDPTGAQALTMSDRYMWQSLMELCCRKGRTAVALQVFDDWKMHVTHALRRGAEADQLPRLSNVTLAFLEACCRADAAFEWRVFDVCAAMRQQSERKQQALLARPRKLSHHFLEEA</sequence>
<evidence type="ECO:0000313" key="5">
    <source>
        <dbReference type="EMBL" id="CAL5225685.1"/>
    </source>
</evidence>
<organism evidence="5 6">
    <name type="scientific">Coccomyxa viridis</name>
    <dbReference type="NCBI Taxonomy" id="1274662"/>
    <lineage>
        <taxon>Eukaryota</taxon>
        <taxon>Viridiplantae</taxon>
        <taxon>Chlorophyta</taxon>
        <taxon>core chlorophytes</taxon>
        <taxon>Trebouxiophyceae</taxon>
        <taxon>Trebouxiophyceae incertae sedis</taxon>
        <taxon>Coccomyxaceae</taxon>
        <taxon>Coccomyxa</taxon>
    </lineage>
</organism>
<dbReference type="NCBIfam" id="TIGR00756">
    <property type="entry name" value="PPR"/>
    <property type="match status" value="5"/>
</dbReference>
<dbReference type="PROSITE" id="PS51375">
    <property type="entry name" value="PPR"/>
    <property type="match status" value="5"/>
</dbReference>
<feature type="repeat" description="PPR" evidence="2">
    <location>
        <begin position="442"/>
        <end position="476"/>
    </location>
</feature>
<keyword evidence="1" id="KW-0677">Repeat</keyword>
<dbReference type="Proteomes" id="UP001497392">
    <property type="component" value="Unassembled WGS sequence"/>
</dbReference>
<accession>A0ABP1G0M9</accession>
<feature type="repeat" description="PPR" evidence="2">
    <location>
        <begin position="172"/>
        <end position="207"/>
    </location>
</feature>
<dbReference type="Gene3D" id="1.25.40.10">
    <property type="entry name" value="Tetratricopeptide repeat domain"/>
    <property type="match status" value="6"/>
</dbReference>
<dbReference type="Pfam" id="PF23276">
    <property type="entry name" value="TPR_24"/>
    <property type="match status" value="1"/>
</dbReference>
<evidence type="ECO:0000256" key="3">
    <source>
        <dbReference type="SAM" id="MobiDB-lite"/>
    </source>
</evidence>
<dbReference type="InterPro" id="IPR011990">
    <property type="entry name" value="TPR-like_helical_dom_sf"/>
</dbReference>